<dbReference type="GO" id="GO:0005737">
    <property type="term" value="C:cytoplasm"/>
    <property type="evidence" value="ECO:0007669"/>
    <property type="project" value="TreeGrafter"/>
</dbReference>
<sequence length="275" mass="30920">MDKILYLTRHAQAYHNVADDYTIRDAELTPLGREQSAALRRDTETTFQKDADLIVSSPLRRPMQTALVGYAPLIERLTKEGKPMLLLPELQEVNDLPCDTGSSRTDLEAHPEFSSLDFSPLEPFSSSSSSSLPADAPPPHWSGAPTWNSKQGIFDPLRVEDRARWVRQWLRGDHHHLHHNEHARLGAEAEKIVVVAHGDILRYIAYGKRGDETPWANAEVRAFRFQSASDPHATLVPATEIELVTKNNKTQEDGKEETVVKEGEAEPTSSEYLRN</sequence>
<dbReference type="Gene3D" id="3.40.50.1240">
    <property type="entry name" value="Phosphoglycerate mutase-like"/>
    <property type="match status" value="1"/>
</dbReference>
<reference evidence="2 3" key="1">
    <citation type="submission" date="2020-11" db="EMBL/GenBank/DDBJ databases">
        <title>Kefir isolates.</title>
        <authorList>
            <person name="Marcisauskas S."/>
            <person name="Kim Y."/>
            <person name="Blasche S."/>
        </authorList>
    </citation>
    <scope>NUCLEOTIDE SEQUENCE [LARGE SCALE GENOMIC DNA]</scope>
    <source>
        <strain evidence="2 3">KR</strain>
    </source>
</reference>
<dbReference type="GO" id="GO:0016791">
    <property type="term" value="F:phosphatase activity"/>
    <property type="evidence" value="ECO:0007669"/>
    <property type="project" value="TreeGrafter"/>
</dbReference>
<accession>A0A9P7B1S9</accession>
<dbReference type="CDD" id="cd07067">
    <property type="entry name" value="HP_PGM_like"/>
    <property type="match status" value="1"/>
</dbReference>
<dbReference type="InterPro" id="IPR050275">
    <property type="entry name" value="PGM_Phosphatase"/>
</dbReference>
<dbReference type="EMBL" id="PUHQ01000179">
    <property type="protein sequence ID" value="KAG0653726.1"/>
    <property type="molecule type" value="Genomic_DNA"/>
</dbReference>
<feature type="region of interest" description="Disordered" evidence="1">
    <location>
        <begin position="245"/>
        <end position="275"/>
    </location>
</feature>
<dbReference type="OrthoDB" id="496981at2759"/>
<evidence type="ECO:0000313" key="2">
    <source>
        <dbReference type="EMBL" id="KAG0653726.1"/>
    </source>
</evidence>
<feature type="compositionally biased region" description="Basic and acidic residues" evidence="1">
    <location>
        <begin position="249"/>
        <end position="264"/>
    </location>
</feature>
<dbReference type="InterPro" id="IPR029033">
    <property type="entry name" value="His_PPase_superfam"/>
</dbReference>
<feature type="compositionally biased region" description="Low complexity" evidence="1">
    <location>
        <begin position="120"/>
        <end position="134"/>
    </location>
</feature>
<dbReference type="Proteomes" id="UP000777482">
    <property type="component" value="Unassembled WGS sequence"/>
</dbReference>
<gene>
    <name evidence="2" type="ORF">C6P46_002234</name>
</gene>
<dbReference type="PANTHER" id="PTHR48100:SF54">
    <property type="entry name" value="PHOSPHATASE SPAC5H10.03-RELATED"/>
    <property type="match status" value="1"/>
</dbReference>
<organism evidence="2 3">
    <name type="scientific">Rhodotorula mucilaginosa</name>
    <name type="common">Yeast</name>
    <name type="synonym">Rhodotorula rubra</name>
    <dbReference type="NCBI Taxonomy" id="5537"/>
    <lineage>
        <taxon>Eukaryota</taxon>
        <taxon>Fungi</taxon>
        <taxon>Dikarya</taxon>
        <taxon>Basidiomycota</taxon>
        <taxon>Pucciniomycotina</taxon>
        <taxon>Microbotryomycetes</taxon>
        <taxon>Sporidiobolales</taxon>
        <taxon>Sporidiobolaceae</taxon>
        <taxon>Rhodotorula</taxon>
    </lineage>
</organism>
<protein>
    <recommendedName>
        <fullName evidence="4">Phosphoglycerate mutase-like protein</fullName>
    </recommendedName>
</protein>
<proteinExistence type="predicted"/>
<dbReference type="SMART" id="SM00855">
    <property type="entry name" value="PGAM"/>
    <property type="match status" value="1"/>
</dbReference>
<evidence type="ECO:0000256" key="1">
    <source>
        <dbReference type="SAM" id="MobiDB-lite"/>
    </source>
</evidence>
<name>A0A9P7B1S9_RHOMI</name>
<evidence type="ECO:0000313" key="3">
    <source>
        <dbReference type="Proteomes" id="UP000777482"/>
    </source>
</evidence>
<dbReference type="InterPro" id="IPR013078">
    <property type="entry name" value="His_Pase_superF_clade-1"/>
</dbReference>
<dbReference type="SUPFAM" id="SSF53254">
    <property type="entry name" value="Phosphoglycerate mutase-like"/>
    <property type="match status" value="1"/>
</dbReference>
<dbReference type="AlphaFoldDB" id="A0A9P7B1S9"/>
<keyword evidence="3" id="KW-1185">Reference proteome</keyword>
<evidence type="ECO:0008006" key="4">
    <source>
        <dbReference type="Google" id="ProtNLM"/>
    </source>
</evidence>
<comment type="caution">
    <text evidence="2">The sequence shown here is derived from an EMBL/GenBank/DDBJ whole genome shotgun (WGS) entry which is preliminary data.</text>
</comment>
<dbReference type="PANTHER" id="PTHR48100">
    <property type="entry name" value="BROAD-SPECIFICITY PHOSPHATASE YOR283W-RELATED"/>
    <property type="match status" value="1"/>
</dbReference>
<feature type="region of interest" description="Disordered" evidence="1">
    <location>
        <begin position="120"/>
        <end position="147"/>
    </location>
</feature>
<dbReference type="Pfam" id="PF00300">
    <property type="entry name" value="His_Phos_1"/>
    <property type="match status" value="1"/>
</dbReference>